<dbReference type="AlphaFoldDB" id="A0A3P3R9B6"/>
<dbReference type="RefSeq" id="WP_124955133.1">
    <property type="nucleotide sequence ID" value="NZ_RRCH01000023.1"/>
</dbReference>
<accession>A0A3P3R9B6</accession>
<dbReference type="InterPro" id="IPR006311">
    <property type="entry name" value="TAT_signal"/>
</dbReference>
<protein>
    <submittedName>
        <fullName evidence="1">Uncharacterized protein</fullName>
    </submittedName>
</protein>
<organism evidence="1 2">
    <name type="scientific">Halocatena pleomorpha</name>
    <dbReference type="NCBI Taxonomy" id="1785090"/>
    <lineage>
        <taxon>Archaea</taxon>
        <taxon>Methanobacteriati</taxon>
        <taxon>Methanobacteriota</taxon>
        <taxon>Stenosarchaea group</taxon>
        <taxon>Halobacteria</taxon>
        <taxon>Halobacteriales</taxon>
        <taxon>Natronomonadaceae</taxon>
        <taxon>Halocatena</taxon>
    </lineage>
</organism>
<keyword evidence="2" id="KW-1185">Reference proteome</keyword>
<name>A0A3P3R9B6_9EURY</name>
<proteinExistence type="predicted"/>
<evidence type="ECO:0000313" key="2">
    <source>
        <dbReference type="Proteomes" id="UP000282322"/>
    </source>
</evidence>
<gene>
    <name evidence="1" type="ORF">EIK79_10770</name>
</gene>
<reference evidence="1 2" key="1">
    <citation type="submission" date="2018-11" db="EMBL/GenBank/DDBJ databases">
        <title>Taxonoimc description of Halomarina strain SPP-AMP-1.</title>
        <authorList>
            <person name="Pal Y."/>
            <person name="Srinivasana K."/>
            <person name="Verma A."/>
            <person name="Kumar P."/>
        </authorList>
    </citation>
    <scope>NUCLEOTIDE SEQUENCE [LARGE SCALE GENOMIC DNA]</scope>
    <source>
        <strain evidence="1 2">SPP-AMP-1</strain>
    </source>
</reference>
<evidence type="ECO:0000313" key="1">
    <source>
        <dbReference type="EMBL" id="RRJ30061.1"/>
    </source>
</evidence>
<comment type="caution">
    <text evidence="1">The sequence shown here is derived from an EMBL/GenBank/DDBJ whole genome shotgun (WGS) entry which is preliminary data.</text>
</comment>
<dbReference type="Proteomes" id="UP000282322">
    <property type="component" value="Unassembled WGS sequence"/>
</dbReference>
<sequence length="174" mass="19174">MPNDETAQSTVLDAPDTSRSRRGFLRKVGATGFFGMTAMTAVTEAVSATETTDSSVREDRARSFPDGERIRVTETSEPTNDLGTQATRNRVTIEGIADFTYYTLYTTGDVYGGDSSGNGVDYILHYPNGFDYNGRTYYYLIDGAIYANNADVYRFYGYVAIPSAEGISYNIEDL</sequence>
<dbReference type="PROSITE" id="PS51318">
    <property type="entry name" value="TAT"/>
    <property type="match status" value="1"/>
</dbReference>
<dbReference type="EMBL" id="RRCH01000023">
    <property type="protein sequence ID" value="RRJ30061.1"/>
    <property type="molecule type" value="Genomic_DNA"/>
</dbReference>